<reference evidence="2 3" key="1">
    <citation type="submission" date="2023-03" db="EMBL/GenBank/DDBJ databases">
        <title>Genome insight into feeding habits of ladybird beetles.</title>
        <authorList>
            <person name="Li H.-S."/>
            <person name="Huang Y.-H."/>
            <person name="Pang H."/>
        </authorList>
    </citation>
    <scope>NUCLEOTIDE SEQUENCE [LARGE SCALE GENOMIC DNA]</scope>
    <source>
        <strain evidence="2">SYSU_2023b</strain>
        <tissue evidence="2">Whole body</tissue>
    </source>
</reference>
<name>A0AAW1U4J8_9CUCU</name>
<evidence type="ECO:0000313" key="3">
    <source>
        <dbReference type="Proteomes" id="UP001431783"/>
    </source>
</evidence>
<accession>A0AAW1U4J8</accession>
<evidence type="ECO:0000256" key="1">
    <source>
        <dbReference type="SAM" id="MobiDB-lite"/>
    </source>
</evidence>
<gene>
    <name evidence="2" type="ORF">WA026_009667</name>
</gene>
<dbReference type="Proteomes" id="UP001431783">
    <property type="component" value="Unassembled WGS sequence"/>
</dbReference>
<keyword evidence="3" id="KW-1185">Reference proteome</keyword>
<comment type="caution">
    <text evidence="2">The sequence shown here is derived from an EMBL/GenBank/DDBJ whole genome shotgun (WGS) entry which is preliminary data.</text>
</comment>
<feature type="region of interest" description="Disordered" evidence="1">
    <location>
        <begin position="81"/>
        <end position="115"/>
    </location>
</feature>
<proteinExistence type="predicted"/>
<dbReference type="AlphaFoldDB" id="A0AAW1U4J8"/>
<organism evidence="2 3">
    <name type="scientific">Henosepilachna vigintioctopunctata</name>
    <dbReference type="NCBI Taxonomy" id="420089"/>
    <lineage>
        <taxon>Eukaryota</taxon>
        <taxon>Metazoa</taxon>
        <taxon>Ecdysozoa</taxon>
        <taxon>Arthropoda</taxon>
        <taxon>Hexapoda</taxon>
        <taxon>Insecta</taxon>
        <taxon>Pterygota</taxon>
        <taxon>Neoptera</taxon>
        <taxon>Endopterygota</taxon>
        <taxon>Coleoptera</taxon>
        <taxon>Polyphaga</taxon>
        <taxon>Cucujiformia</taxon>
        <taxon>Coccinelloidea</taxon>
        <taxon>Coccinellidae</taxon>
        <taxon>Epilachninae</taxon>
        <taxon>Epilachnini</taxon>
        <taxon>Henosepilachna</taxon>
    </lineage>
</organism>
<evidence type="ECO:0000313" key="2">
    <source>
        <dbReference type="EMBL" id="KAK9875880.1"/>
    </source>
</evidence>
<dbReference type="EMBL" id="JARQZJ010000034">
    <property type="protein sequence ID" value="KAK9875880.1"/>
    <property type="molecule type" value="Genomic_DNA"/>
</dbReference>
<sequence>MLGFDIYQLVWFSSTALVSKSKKYDLHIESLEIRTSIICYHIRSRRSPKTTVKMRQTTWTLVLALGCLFISTSFTEAKSINKRQADQNSIDPTKQVAEIEDEQDREKRSQNHPIDPKWGVKNAVIGFVFNKINSFIDQKTHWVSQLDKSNIAKNKAHGIYPPADPVVSLSGIISGKIGQVLQASAPLVTIVTNKLSSGSNPSAGGHSGFKFGNLLGGLSGGAGASAGIQANANLGGAHVGATVGTYGGY</sequence>
<protein>
    <submittedName>
        <fullName evidence="2">Uncharacterized protein</fullName>
    </submittedName>
</protein>